<dbReference type="CDD" id="cd11599">
    <property type="entry name" value="HDAC_classII_2"/>
    <property type="match status" value="1"/>
</dbReference>
<accession>A0A840WKA4</accession>
<dbReference type="PRINTS" id="PR01270">
    <property type="entry name" value="HDASUPER"/>
</dbReference>
<dbReference type="InterPro" id="IPR023801">
    <property type="entry name" value="His_deacetylse_dom"/>
</dbReference>
<comment type="caution">
    <text evidence="3">The sequence shown here is derived from an EMBL/GenBank/DDBJ whole genome shotgun (WGS) entry which is preliminary data.</text>
</comment>
<reference evidence="3 4" key="1">
    <citation type="submission" date="2020-08" db="EMBL/GenBank/DDBJ databases">
        <title>Genomic Encyclopedia of Type Strains, Phase IV (KMG-IV): sequencing the most valuable type-strain genomes for metagenomic binning, comparative biology and taxonomic classification.</title>
        <authorList>
            <person name="Goeker M."/>
        </authorList>
    </citation>
    <scope>NUCLEOTIDE SEQUENCE [LARGE SCALE GENOMIC DNA]</scope>
    <source>
        <strain evidence="3 4">DSM 103377</strain>
    </source>
</reference>
<dbReference type="InterPro" id="IPR000286">
    <property type="entry name" value="HDACs"/>
</dbReference>
<dbReference type="InterPro" id="IPR023696">
    <property type="entry name" value="Ureohydrolase_dom_sf"/>
</dbReference>
<evidence type="ECO:0000256" key="1">
    <source>
        <dbReference type="ARBA" id="ARBA00005947"/>
    </source>
</evidence>
<organism evidence="3 4">
    <name type="scientific">Rubricella aquisinus</name>
    <dbReference type="NCBI Taxonomy" id="2028108"/>
    <lineage>
        <taxon>Bacteria</taxon>
        <taxon>Pseudomonadati</taxon>
        <taxon>Pseudomonadota</taxon>
        <taxon>Alphaproteobacteria</taxon>
        <taxon>Rhodobacterales</taxon>
        <taxon>Paracoccaceae</taxon>
        <taxon>Rubricella</taxon>
    </lineage>
</organism>
<dbReference type="AlphaFoldDB" id="A0A840WKA4"/>
<evidence type="ECO:0000259" key="2">
    <source>
        <dbReference type="Pfam" id="PF00850"/>
    </source>
</evidence>
<dbReference type="InterPro" id="IPR037138">
    <property type="entry name" value="His_deacetylse_dom_sf"/>
</dbReference>
<dbReference type="EMBL" id="JACIJS010000004">
    <property type="protein sequence ID" value="MBB5515489.1"/>
    <property type="molecule type" value="Genomic_DNA"/>
</dbReference>
<dbReference type="SUPFAM" id="SSF52768">
    <property type="entry name" value="Arginase/deacetylase"/>
    <property type="match status" value="1"/>
</dbReference>
<dbReference type="Pfam" id="PF00850">
    <property type="entry name" value="Hist_deacetyl"/>
    <property type="match status" value="1"/>
</dbReference>
<dbReference type="PANTHER" id="PTHR10625">
    <property type="entry name" value="HISTONE DEACETYLASE HDAC1-RELATED"/>
    <property type="match status" value="1"/>
</dbReference>
<dbReference type="GO" id="GO:0004407">
    <property type="term" value="F:histone deacetylase activity"/>
    <property type="evidence" value="ECO:0007669"/>
    <property type="project" value="TreeGrafter"/>
</dbReference>
<gene>
    <name evidence="3" type="ORF">FHS89_001501</name>
</gene>
<dbReference type="GO" id="GO:0040029">
    <property type="term" value="P:epigenetic regulation of gene expression"/>
    <property type="evidence" value="ECO:0007669"/>
    <property type="project" value="TreeGrafter"/>
</dbReference>
<feature type="domain" description="Histone deacetylase" evidence="2">
    <location>
        <begin position="14"/>
        <end position="274"/>
    </location>
</feature>
<evidence type="ECO:0000313" key="4">
    <source>
        <dbReference type="Proteomes" id="UP000553766"/>
    </source>
</evidence>
<comment type="similarity">
    <text evidence="1">Belongs to the histone deacetylase family.</text>
</comment>
<name>A0A840WKA4_9RHOB</name>
<sequence length="281" mass="29778">MRDALAPLDGLIRQEAPDVADEAILRVHPQSHLDAITGAAPASGIVQLDPDTFMSPGSLSAARRAAGAMVAAVDQVLTDQADRAFIAMRPPGHHAEKTTPMGFCLFGTVAIGAAHALAAHGLDRVAIVDFDVHHGNGTQDLIWDEERVLFISSHQMPLYPGTGAANETGAHGNVMNLPLPTGSDGAHMRRVYERDVLPALDAFAPQLILISAGFDAHARDPLAQLNWDESDYVWVTEALCALADKHCAGRVVSTLEGGYDLDALWASTAAHVKSLMGTTDD</sequence>
<dbReference type="PANTHER" id="PTHR10625:SF10">
    <property type="entry name" value="HISTONE DEACETYLASE HDAC1"/>
    <property type="match status" value="1"/>
</dbReference>
<proteinExistence type="inferred from homology"/>
<protein>
    <submittedName>
        <fullName evidence="3">Acetoin utilization deacetylase AcuC-like enzyme</fullName>
    </submittedName>
</protein>
<evidence type="ECO:0000313" key="3">
    <source>
        <dbReference type="EMBL" id="MBB5515489.1"/>
    </source>
</evidence>
<keyword evidence="4" id="KW-1185">Reference proteome</keyword>
<dbReference type="Gene3D" id="3.40.800.20">
    <property type="entry name" value="Histone deacetylase domain"/>
    <property type="match status" value="1"/>
</dbReference>
<dbReference type="Proteomes" id="UP000553766">
    <property type="component" value="Unassembled WGS sequence"/>
</dbReference>